<dbReference type="Proteomes" id="UP000321570">
    <property type="component" value="Unassembled WGS sequence"/>
</dbReference>
<sequence>MKEKGERCNPTASYKKSNSSKLHPMTTNRNSLDQVTCRLHEAGMWYYLLSCC</sequence>
<feature type="region of interest" description="Disordered" evidence="1">
    <location>
        <begin position="1"/>
        <end position="27"/>
    </location>
</feature>
<dbReference type="EMBL" id="CABIJS010000011">
    <property type="protein sequence ID" value="VUZ39002.1"/>
    <property type="molecule type" value="Genomic_DNA"/>
</dbReference>
<proteinExistence type="predicted"/>
<keyword evidence="3" id="KW-1185">Reference proteome</keyword>
<reference evidence="2 3" key="1">
    <citation type="submission" date="2019-07" db="EMBL/GenBank/DDBJ databases">
        <authorList>
            <person name="Jastrzebski P J."/>
            <person name="Paukszto L."/>
            <person name="Jastrzebski P J."/>
        </authorList>
    </citation>
    <scope>NUCLEOTIDE SEQUENCE [LARGE SCALE GENOMIC DNA]</scope>
    <source>
        <strain evidence="2 3">WMS-il1</strain>
    </source>
</reference>
<name>A0A564XVF1_HYMDI</name>
<accession>A0A564XVF1</accession>
<organism evidence="2 3">
    <name type="scientific">Hymenolepis diminuta</name>
    <name type="common">Rat tapeworm</name>
    <dbReference type="NCBI Taxonomy" id="6216"/>
    <lineage>
        <taxon>Eukaryota</taxon>
        <taxon>Metazoa</taxon>
        <taxon>Spiralia</taxon>
        <taxon>Lophotrochozoa</taxon>
        <taxon>Platyhelminthes</taxon>
        <taxon>Cestoda</taxon>
        <taxon>Eucestoda</taxon>
        <taxon>Cyclophyllidea</taxon>
        <taxon>Hymenolepididae</taxon>
        <taxon>Hymenolepis</taxon>
    </lineage>
</organism>
<evidence type="ECO:0000256" key="1">
    <source>
        <dbReference type="SAM" id="MobiDB-lite"/>
    </source>
</evidence>
<evidence type="ECO:0000313" key="2">
    <source>
        <dbReference type="EMBL" id="VUZ39002.1"/>
    </source>
</evidence>
<evidence type="ECO:0000313" key="3">
    <source>
        <dbReference type="Proteomes" id="UP000321570"/>
    </source>
</evidence>
<dbReference type="AlphaFoldDB" id="A0A564XVF1"/>
<protein>
    <submittedName>
        <fullName evidence="2">Uncharacterized protein</fullName>
    </submittedName>
</protein>
<feature type="compositionally biased region" description="Polar residues" evidence="1">
    <location>
        <begin position="10"/>
        <end position="27"/>
    </location>
</feature>
<gene>
    <name evidence="2" type="ORF">WMSIL1_LOCUS359</name>
</gene>